<name>A0A6J7I1G6_9ZZZZ</name>
<dbReference type="EMBL" id="CAFBMR010000088">
    <property type="protein sequence ID" value="CAB4924589.1"/>
    <property type="molecule type" value="Genomic_DNA"/>
</dbReference>
<proteinExistence type="predicted"/>
<evidence type="ECO:0000313" key="1">
    <source>
        <dbReference type="EMBL" id="CAB4924589.1"/>
    </source>
</evidence>
<protein>
    <submittedName>
        <fullName evidence="1">Unannotated protein</fullName>
    </submittedName>
</protein>
<dbReference type="AlphaFoldDB" id="A0A6J7I1G6"/>
<gene>
    <name evidence="1" type="ORF">UFOPK3610_01604</name>
</gene>
<sequence>MNIKTIILAAAGVALVGAGIAAPSMADPTTTGRVLNGMGSDTTQFVMNGFSKTTNGANVASWDASGSSKVDMGNEGCTAVNRANGSTAGRTALKNNDPAGCLQYARSSSFSADDLLTYYPFAIDGLTFAVTQTSSVPRTLTKAQLIAIYRCETNFEPVLPQTGSGSRADWLKYVFGVTSIPAGVDTSCYLGGGTDNTVLPQEHNGIQLTDNQVVGYSVAQWVSQENGSVSDVRGRTVLGLLDDKSPLMLNPGGANVRTVYNVVRRADGDAIAAAVVAGNNEGLNPVQIALKAVFHGSNSFLCSDTATIIKYGFAPVPAGATYGCGTQQLTS</sequence>
<accession>A0A6J7I1G6</accession>
<reference evidence="1" key="1">
    <citation type="submission" date="2020-05" db="EMBL/GenBank/DDBJ databases">
        <authorList>
            <person name="Chiriac C."/>
            <person name="Salcher M."/>
            <person name="Ghai R."/>
            <person name="Kavagutti S V."/>
        </authorList>
    </citation>
    <scope>NUCLEOTIDE SEQUENCE</scope>
</reference>
<dbReference type="SUPFAM" id="SSF53850">
    <property type="entry name" value="Periplasmic binding protein-like II"/>
    <property type="match status" value="1"/>
</dbReference>
<organism evidence="1">
    <name type="scientific">freshwater metagenome</name>
    <dbReference type="NCBI Taxonomy" id="449393"/>
    <lineage>
        <taxon>unclassified sequences</taxon>
        <taxon>metagenomes</taxon>
        <taxon>ecological metagenomes</taxon>
    </lineage>
</organism>